<dbReference type="EMBL" id="JANIID010000027">
    <property type="protein sequence ID" value="MCQ8773079.1"/>
    <property type="molecule type" value="Genomic_DNA"/>
</dbReference>
<comment type="caution">
    <text evidence="1">The sequence shown here is derived from an EMBL/GenBank/DDBJ whole genome shotgun (WGS) entry which is preliminary data.</text>
</comment>
<evidence type="ECO:0000313" key="1">
    <source>
        <dbReference type="EMBL" id="MCQ8773079.1"/>
    </source>
</evidence>
<dbReference type="AlphaFoldDB" id="A0A9X2LLF9"/>
<reference evidence="1" key="1">
    <citation type="submission" date="2022-06" db="EMBL/GenBank/DDBJ databases">
        <title>WGS of actinobacteria.</title>
        <authorList>
            <person name="Thawai C."/>
        </authorList>
    </citation>
    <scope>NUCLEOTIDE SEQUENCE</scope>
    <source>
        <strain evidence="1">AA8</strain>
    </source>
</reference>
<sequence length="76" mass="8643">MSRHPGRPSVLYIAHRLFAAHDRALAARLADELGRKLGHDNIFLPFCDTNEEDLIADVKGQRLYQLDSDRLRTITA</sequence>
<organism evidence="1 2">
    <name type="scientific">Streptomyces telluris</name>
    <dbReference type="NCBI Taxonomy" id="2720021"/>
    <lineage>
        <taxon>Bacteria</taxon>
        <taxon>Bacillati</taxon>
        <taxon>Actinomycetota</taxon>
        <taxon>Actinomycetes</taxon>
        <taxon>Kitasatosporales</taxon>
        <taxon>Streptomycetaceae</taxon>
        <taxon>Streptomyces</taxon>
    </lineage>
</organism>
<accession>A0A9X2LLF9</accession>
<evidence type="ECO:0000313" key="2">
    <source>
        <dbReference type="Proteomes" id="UP001142374"/>
    </source>
</evidence>
<gene>
    <name evidence="1" type="ORF">NQU55_25415</name>
</gene>
<dbReference type="RefSeq" id="WP_240976975.1">
    <property type="nucleotide sequence ID" value="NZ_JAATER010000603.1"/>
</dbReference>
<dbReference type="Proteomes" id="UP001142374">
    <property type="component" value="Unassembled WGS sequence"/>
</dbReference>
<keyword evidence="2" id="KW-1185">Reference proteome</keyword>
<protein>
    <submittedName>
        <fullName evidence="1">Uncharacterized protein</fullName>
    </submittedName>
</protein>
<name>A0A9X2LLF9_9ACTN</name>
<proteinExistence type="predicted"/>